<evidence type="ECO:0000256" key="1">
    <source>
        <dbReference type="ARBA" id="ARBA00004141"/>
    </source>
</evidence>
<keyword evidence="9" id="KW-1185">Reference proteome</keyword>
<feature type="transmembrane region" description="Helical" evidence="6">
    <location>
        <begin position="62"/>
        <end position="88"/>
    </location>
</feature>
<accession>A0AAD5LS63</accession>
<reference evidence="8" key="1">
    <citation type="submission" date="2021-12" db="EMBL/GenBank/DDBJ databases">
        <title>Prjna785345.</title>
        <authorList>
            <person name="Rujirawat T."/>
            <person name="Krajaejun T."/>
        </authorList>
    </citation>
    <scope>NUCLEOTIDE SEQUENCE</scope>
    <source>
        <strain evidence="8">Pi057C3</strain>
    </source>
</reference>
<dbReference type="InterPro" id="IPR045014">
    <property type="entry name" value="TM41A/B"/>
</dbReference>
<keyword evidence="4 6" id="KW-0472">Membrane</keyword>
<evidence type="ECO:0000256" key="3">
    <source>
        <dbReference type="ARBA" id="ARBA00022989"/>
    </source>
</evidence>
<feature type="domain" description="VTT" evidence="7">
    <location>
        <begin position="139"/>
        <end position="258"/>
    </location>
</feature>
<gene>
    <name evidence="8" type="ORF">P43SY_009038</name>
</gene>
<dbReference type="Pfam" id="PF09335">
    <property type="entry name" value="VTT_dom"/>
    <property type="match status" value="1"/>
</dbReference>
<dbReference type="AlphaFoldDB" id="A0AAD5LS63"/>
<feature type="transmembrane region" description="Helical" evidence="6">
    <location>
        <begin position="157"/>
        <end position="177"/>
    </location>
</feature>
<dbReference type="InterPro" id="IPR032816">
    <property type="entry name" value="VTT_dom"/>
</dbReference>
<protein>
    <recommendedName>
        <fullName evidence="7">VTT domain-containing protein</fullName>
    </recommendedName>
</protein>
<organism evidence="8 9">
    <name type="scientific">Pythium insidiosum</name>
    <name type="common">Pythiosis disease agent</name>
    <dbReference type="NCBI Taxonomy" id="114742"/>
    <lineage>
        <taxon>Eukaryota</taxon>
        <taxon>Sar</taxon>
        <taxon>Stramenopiles</taxon>
        <taxon>Oomycota</taxon>
        <taxon>Peronosporomycetes</taxon>
        <taxon>Pythiales</taxon>
        <taxon>Pythiaceae</taxon>
        <taxon>Pythium</taxon>
    </lineage>
</organism>
<evidence type="ECO:0000256" key="4">
    <source>
        <dbReference type="ARBA" id="ARBA00023136"/>
    </source>
</evidence>
<evidence type="ECO:0000313" key="9">
    <source>
        <dbReference type="Proteomes" id="UP001209570"/>
    </source>
</evidence>
<dbReference type="PANTHER" id="PTHR43220:SF18">
    <property type="entry name" value="TRANSMEMBRANE PROTEIN 41B"/>
    <property type="match status" value="1"/>
</dbReference>
<dbReference type="PANTHER" id="PTHR43220">
    <property type="match status" value="1"/>
</dbReference>
<comment type="subcellular location">
    <subcellularLocation>
        <location evidence="1">Membrane</location>
        <topology evidence="1">Multi-pass membrane protein</topology>
    </subcellularLocation>
</comment>
<keyword evidence="3 6" id="KW-1133">Transmembrane helix</keyword>
<comment type="caution">
    <text evidence="8">The sequence shown here is derived from an EMBL/GenBank/DDBJ whole genome shotgun (WGS) entry which is preliminary data.</text>
</comment>
<evidence type="ECO:0000256" key="2">
    <source>
        <dbReference type="ARBA" id="ARBA00022692"/>
    </source>
</evidence>
<keyword evidence="2 6" id="KW-0812">Transmembrane</keyword>
<proteinExistence type="inferred from homology"/>
<dbReference type="Proteomes" id="UP001209570">
    <property type="component" value="Unassembled WGS sequence"/>
</dbReference>
<feature type="transmembrane region" description="Helical" evidence="6">
    <location>
        <begin position="207"/>
        <end position="224"/>
    </location>
</feature>
<evidence type="ECO:0000256" key="5">
    <source>
        <dbReference type="ARBA" id="ARBA00025797"/>
    </source>
</evidence>
<dbReference type="EMBL" id="JAKCXM010000018">
    <property type="protein sequence ID" value="KAJ0407701.1"/>
    <property type="molecule type" value="Genomic_DNA"/>
</dbReference>
<evidence type="ECO:0000313" key="8">
    <source>
        <dbReference type="EMBL" id="KAJ0407701.1"/>
    </source>
</evidence>
<dbReference type="GO" id="GO:0000045">
    <property type="term" value="P:autophagosome assembly"/>
    <property type="evidence" value="ECO:0007669"/>
    <property type="project" value="TreeGrafter"/>
</dbReference>
<feature type="transmembrane region" description="Helical" evidence="6">
    <location>
        <begin position="236"/>
        <end position="253"/>
    </location>
</feature>
<evidence type="ECO:0000259" key="7">
    <source>
        <dbReference type="Pfam" id="PF09335"/>
    </source>
</evidence>
<evidence type="ECO:0000256" key="6">
    <source>
        <dbReference type="SAM" id="Phobius"/>
    </source>
</evidence>
<feature type="transmembrane region" description="Helical" evidence="6">
    <location>
        <begin position="130"/>
        <end position="151"/>
    </location>
</feature>
<name>A0AAD5LS63_PYTIN</name>
<feature type="transmembrane region" description="Helical" evidence="6">
    <location>
        <begin position="274"/>
        <end position="291"/>
    </location>
</feature>
<dbReference type="GO" id="GO:0016020">
    <property type="term" value="C:membrane"/>
    <property type="evidence" value="ECO:0007669"/>
    <property type="project" value="UniProtKB-SubCell"/>
</dbReference>
<comment type="similarity">
    <text evidence="5">Belongs to the TMEM41 family.</text>
</comment>
<sequence>MFSEVFLLFDHLWDEMNAHYGIFSDNDLRGCETPPLQDDDAAAGIVIIGDLVMSTATWRGDLATLGGIFAAATALLLLALHTLVVSALSDAEWQRLQLPTSLHAAQELGDALQSFTSTAPTRVMLAHMCCYLYLQTFAIPGTVFFNLLGGALLGLPLGFPLCLLYNTLGSVFMFLLSRRFGRRIVSRFFSSRLTQLRGMIDEHRDDLALYMVFLRVFPFTPNWFINMASPHLEIPVLQFTIGPALGLIPYNFLSCKAGLMLRELRSRGDIMDTTTTIQLVVVAIVGVFVLPKLKQRFTKPSAKANKAE</sequence>